<dbReference type="SUPFAM" id="SSF140415">
    <property type="entry name" value="YppE-like"/>
    <property type="match status" value="1"/>
</dbReference>
<keyword evidence="2" id="KW-1185">Reference proteome</keyword>
<dbReference type="RefSeq" id="WP_343753145.1">
    <property type="nucleotide sequence ID" value="NZ_BAAADM010000054.1"/>
</dbReference>
<evidence type="ECO:0000313" key="1">
    <source>
        <dbReference type="EMBL" id="GAA0444487.1"/>
    </source>
</evidence>
<comment type="caution">
    <text evidence="1">The sequence shown here is derived from an EMBL/GenBank/DDBJ whole genome shotgun (WGS) entry which is preliminary data.</text>
</comment>
<dbReference type="Gene3D" id="1.20.120.440">
    <property type="entry name" value="YppE-like"/>
    <property type="match status" value="1"/>
</dbReference>
<dbReference type="Pfam" id="PF08807">
    <property type="entry name" value="DUF1798"/>
    <property type="match status" value="1"/>
</dbReference>
<name>A0ABP3J7E0_9BACI</name>
<organism evidence="1 2">
    <name type="scientific">Lentibacillus halophilus</name>
    <dbReference type="NCBI Taxonomy" id="295065"/>
    <lineage>
        <taxon>Bacteria</taxon>
        <taxon>Bacillati</taxon>
        <taxon>Bacillota</taxon>
        <taxon>Bacilli</taxon>
        <taxon>Bacillales</taxon>
        <taxon>Bacillaceae</taxon>
        <taxon>Lentibacillus</taxon>
    </lineage>
</organism>
<evidence type="ECO:0000313" key="2">
    <source>
        <dbReference type="Proteomes" id="UP001501459"/>
    </source>
</evidence>
<accession>A0ABP3J7E0</accession>
<dbReference type="InterPro" id="IPR014913">
    <property type="entry name" value="YppE-like"/>
</dbReference>
<protein>
    <recommendedName>
        <fullName evidence="3">DUF1798 family protein</fullName>
    </recommendedName>
</protein>
<gene>
    <name evidence="1" type="ORF">GCM10008983_22350</name>
</gene>
<evidence type="ECO:0008006" key="3">
    <source>
        <dbReference type="Google" id="ProtNLM"/>
    </source>
</evidence>
<dbReference type="EMBL" id="BAAADM010000054">
    <property type="protein sequence ID" value="GAA0444487.1"/>
    <property type="molecule type" value="Genomic_DNA"/>
</dbReference>
<proteinExistence type="predicted"/>
<reference evidence="2" key="1">
    <citation type="journal article" date="2019" name="Int. J. Syst. Evol. Microbiol.">
        <title>The Global Catalogue of Microorganisms (GCM) 10K type strain sequencing project: providing services to taxonomists for standard genome sequencing and annotation.</title>
        <authorList>
            <consortium name="The Broad Institute Genomics Platform"/>
            <consortium name="The Broad Institute Genome Sequencing Center for Infectious Disease"/>
            <person name="Wu L."/>
            <person name="Ma J."/>
        </authorList>
    </citation>
    <scope>NUCLEOTIDE SEQUENCE [LARGE SCALE GENOMIC DNA]</scope>
    <source>
        <strain evidence="2">JCM 12149</strain>
    </source>
</reference>
<dbReference type="InterPro" id="IPR023351">
    <property type="entry name" value="YppE-like_sf"/>
</dbReference>
<sequence length="118" mass="14153">MELLEQTEQLITHLENMQTIYRANNPPESKNDKAFFQKVKTYTAPIYDLLSEWEDQALHMVKARQLNLHPQQITSTKENMETLMLHSLYVDIKRKPYMEMVHSTRFILDKMLDDLRKQ</sequence>
<dbReference type="Proteomes" id="UP001501459">
    <property type="component" value="Unassembled WGS sequence"/>
</dbReference>